<proteinExistence type="predicted"/>
<dbReference type="InterPro" id="IPR036465">
    <property type="entry name" value="vWFA_dom_sf"/>
</dbReference>
<evidence type="ECO:0000313" key="3">
    <source>
        <dbReference type="Proteomes" id="UP000887566"/>
    </source>
</evidence>
<organism evidence="3 4">
    <name type="scientific">Plectus sambesii</name>
    <dbReference type="NCBI Taxonomy" id="2011161"/>
    <lineage>
        <taxon>Eukaryota</taxon>
        <taxon>Metazoa</taxon>
        <taxon>Ecdysozoa</taxon>
        <taxon>Nematoda</taxon>
        <taxon>Chromadorea</taxon>
        <taxon>Plectida</taxon>
        <taxon>Plectina</taxon>
        <taxon>Plectoidea</taxon>
        <taxon>Plectidae</taxon>
        <taxon>Plectus</taxon>
    </lineage>
</organism>
<dbReference type="PANTHER" id="PTHR31024:SF3">
    <property type="entry name" value="C-TYPE LECTIN-RELATED"/>
    <property type="match status" value="1"/>
</dbReference>
<name>A0A914WAC4_9BILA</name>
<evidence type="ECO:0000259" key="2">
    <source>
        <dbReference type="PROSITE" id="PS50234"/>
    </source>
</evidence>
<dbReference type="WBParaSite" id="PSAMB.scaffold3452size18216.g21517.t1">
    <property type="protein sequence ID" value="PSAMB.scaffold3452size18216.g21517.t1"/>
    <property type="gene ID" value="PSAMB.scaffold3452size18216.g21517"/>
</dbReference>
<protein>
    <submittedName>
        <fullName evidence="4">VWFA domain-containing protein</fullName>
    </submittedName>
</protein>
<reference evidence="4" key="1">
    <citation type="submission" date="2022-11" db="UniProtKB">
        <authorList>
            <consortium name="WormBaseParasite"/>
        </authorList>
    </citation>
    <scope>IDENTIFICATION</scope>
</reference>
<feature type="signal peptide" evidence="1">
    <location>
        <begin position="1"/>
        <end position="18"/>
    </location>
</feature>
<dbReference type="InterPro" id="IPR002035">
    <property type="entry name" value="VWF_A"/>
</dbReference>
<feature type="chain" id="PRO_5037414713" evidence="1">
    <location>
        <begin position="19"/>
        <end position="222"/>
    </location>
</feature>
<dbReference type="PANTHER" id="PTHR31024">
    <property type="entry name" value="C-TYPE LECTIN"/>
    <property type="match status" value="1"/>
</dbReference>
<dbReference type="PROSITE" id="PS50234">
    <property type="entry name" value="VWFA"/>
    <property type="match status" value="1"/>
</dbReference>
<keyword evidence="3" id="KW-1185">Reference proteome</keyword>
<sequence>MIFAIALSLFLLPNLVLSQTTNQHILCNVGQTAWSKLWLDVVLLIDNSALQLKSNFDIMISQIQEIWQPGIGGPTVGQGPKQTRVAVVTFDTGTKVVANLNQFNSNADLISNLQAIRQTSALTVDGLHALLTAGNLLVQGAAGNRPNAPNVIIIYTANWAGRDPCATAYSVHQDSIVLVILFQNPDAVTLVVPQCVYSPGEVYNRTDPYLDVNMLTSLSYGS</sequence>
<dbReference type="SUPFAM" id="SSF53300">
    <property type="entry name" value="vWA-like"/>
    <property type="match status" value="1"/>
</dbReference>
<dbReference type="AlphaFoldDB" id="A0A914WAC4"/>
<evidence type="ECO:0000313" key="4">
    <source>
        <dbReference type="WBParaSite" id="PSAMB.scaffold3452size18216.g21517.t1"/>
    </source>
</evidence>
<dbReference type="Proteomes" id="UP000887566">
    <property type="component" value="Unplaced"/>
</dbReference>
<dbReference type="SMART" id="SM00327">
    <property type="entry name" value="VWA"/>
    <property type="match status" value="1"/>
</dbReference>
<dbReference type="Pfam" id="PF00092">
    <property type="entry name" value="VWA"/>
    <property type="match status" value="1"/>
</dbReference>
<feature type="domain" description="VWFA" evidence="2">
    <location>
        <begin position="40"/>
        <end position="181"/>
    </location>
</feature>
<keyword evidence="1" id="KW-0732">Signal</keyword>
<dbReference type="Gene3D" id="3.40.50.410">
    <property type="entry name" value="von Willebrand factor, type A domain"/>
    <property type="match status" value="1"/>
</dbReference>
<accession>A0A914WAC4</accession>
<evidence type="ECO:0000256" key="1">
    <source>
        <dbReference type="SAM" id="SignalP"/>
    </source>
</evidence>